<evidence type="ECO:0000313" key="1">
    <source>
        <dbReference type="EMBL" id="GFO41980.1"/>
    </source>
</evidence>
<reference evidence="1 2" key="1">
    <citation type="journal article" date="2021" name="Elife">
        <title>Chloroplast acquisition without the gene transfer in kleptoplastic sea slugs, Plakobranchus ocellatus.</title>
        <authorList>
            <person name="Maeda T."/>
            <person name="Takahashi S."/>
            <person name="Yoshida T."/>
            <person name="Shimamura S."/>
            <person name="Takaki Y."/>
            <person name="Nagai Y."/>
            <person name="Toyoda A."/>
            <person name="Suzuki Y."/>
            <person name="Arimoto A."/>
            <person name="Ishii H."/>
            <person name="Satoh N."/>
            <person name="Nishiyama T."/>
            <person name="Hasebe M."/>
            <person name="Maruyama T."/>
            <person name="Minagawa J."/>
            <person name="Obokata J."/>
            <person name="Shigenobu S."/>
        </authorList>
    </citation>
    <scope>NUCLEOTIDE SEQUENCE [LARGE SCALE GENOMIC DNA]</scope>
</reference>
<evidence type="ECO:0000313" key="2">
    <source>
        <dbReference type="Proteomes" id="UP000735302"/>
    </source>
</evidence>
<dbReference type="EMBL" id="BLXT01007741">
    <property type="protein sequence ID" value="GFO41980.1"/>
    <property type="molecule type" value="Genomic_DNA"/>
</dbReference>
<comment type="caution">
    <text evidence="1">The sequence shown here is derived from an EMBL/GenBank/DDBJ whole genome shotgun (WGS) entry which is preliminary data.</text>
</comment>
<dbReference type="AlphaFoldDB" id="A0AAV4DD08"/>
<sequence>MYSPTWQKSSAKEVKEQVENGRRYGIDFIILTTKRFLYRCKFDQSHPSIKAFKFTLNRRYEIERVVNAQDNNQMVFERIWKPYENLFKSLIIQS</sequence>
<keyword evidence="2" id="KW-1185">Reference proteome</keyword>
<accession>A0AAV4DD08</accession>
<dbReference type="Proteomes" id="UP000735302">
    <property type="component" value="Unassembled WGS sequence"/>
</dbReference>
<proteinExistence type="predicted"/>
<organism evidence="1 2">
    <name type="scientific">Plakobranchus ocellatus</name>
    <dbReference type="NCBI Taxonomy" id="259542"/>
    <lineage>
        <taxon>Eukaryota</taxon>
        <taxon>Metazoa</taxon>
        <taxon>Spiralia</taxon>
        <taxon>Lophotrochozoa</taxon>
        <taxon>Mollusca</taxon>
        <taxon>Gastropoda</taxon>
        <taxon>Heterobranchia</taxon>
        <taxon>Euthyneura</taxon>
        <taxon>Panpulmonata</taxon>
        <taxon>Sacoglossa</taxon>
        <taxon>Placobranchoidea</taxon>
        <taxon>Plakobranchidae</taxon>
        <taxon>Plakobranchus</taxon>
    </lineage>
</organism>
<protein>
    <submittedName>
        <fullName evidence="1">Uncharacterized protein</fullName>
    </submittedName>
</protein>
<gene>
    <name evidence="1" type="ORF">PoB_006848500</name>
</gene>
<name>A0AAV4DD08_9GAST</name>